<dbReference type="InterPro" id="IPR006680">
    <property type="entry name" value="Amidohydro-rel"/>
</dbReference>
<keyword evidence="4 6" id="KW-0464">Manganese</keyword>
<comment type="catalytic activity">
    <reaction evidence="5 6">
        <text>adenine + H2O + H(+) = hypoxanthine + NH4(+)</text>
        <dbReference type="Rhea" id="RHEA:23688"/>
        <dbReference type="ChEBI" id="CHEBI:15377"/>
        <dbReference type="ChEBI" id="CHEBI:15378"/>
        <dbReference type="ChEBI" id="CHEBI:16708"/>
        <dbReference type="ChEBI" id="CHEBI:17368"/>
        <dbReference type="ChEBI" id="CHEBI:28938"/>
        <dbReference type="EC" id="3.5.4.2"/>
    </reaction>
</comment>
<name>A0A1G6LL84_9FIRM</name>
<reference evidence="10" key="1">
    <citation type="submission" date="2016-10" db="EMBL/GenBank/DDBJ databases">
        <authorList>
            <person name="Varghese N."/>
            <person name="Submissions S."/>
        </authorList>
    </citation>
    <scope>NUCLEOTIDE SEQUENCE [LARGE SCALE GENOMIC DNA]</scope>
    <source>
        <strain evidence="10">DSM 11005</strain>
    </source>
</reference>
<feature type="domain" description="Adenine deaminase C-terminal" evidence="8">
    <location>
        <begin position="401"/>
        <end position="570"/>
    </location>
</feature>
<evidence type="ECO:0000256" key="4">
    <source>
        <dbReference type="ARBA" id="ARBA00023211"/>
    </source>
</evidence>
<gene>
    <name evidence="6" type="primary">ade</name>
    <name evidence="9" type="ORF">SAMN04487864_107136</name>
</gene>
<comment type="similarity">
    <text evidence="1 6">Belongs to the metallo-dependent hydrolases superfamily. Adenine deaminase family.</text>
</comment>
<dbReference type="Proteomes" id="UP000198943">
    <property type="component" value="Unassembled WGS sequence"/>
</dbReference>
<dbReference type="InterPro" id="IPR011059">
    <property type="entry name" value="Metal-dep_hydrolase_composite"/>
</dbReference>
<dbReference type="AlphaFoldDB" id="A0A1G6LL84"/>
<evidence type="ECO:0000256" key="5">
    <source>
        <dbReference type="ARBA" id="ARBA00047720"/>
    </source>
</evidence>
<keyword evidence="10" id="KW-1185">Reference proteome</keyword>
<evidence type="ECO:0000313" key="9">
    <source>
        <dbReference type="EMBL" id="SDC44068.1"/>
    </source>
</evidence>
<dbReference type="Pfam" id="PF13382">
    <property type="entry name" value="Adenine_deam_C"/>
    <property type="match status" value="1"/>
</dbReference>
<evidence type="ECO:0000256" key="6">
    <source>
        <dbReference type="HAMAP-Rule" id="MF_01518"/>
    </source>
</evidence>
<dbReference type="InterPro" id="IPR032466">
    <property type="entry name" value="Metal_Hydrolase"/>
</dbReference>
<evidence type="ECO:0000259" key="8">
    <source>
        <dbReference type="Pfam" id="PF13382"/>
    </source>
</evidence>
<dbReference type="InterPro" id="IPR026912">
    <property type="entry name" value="Adenine_deam_C"/>
</dbReference>
<dbReference type="SUPFAM" id="SSF51556">
    <property type="entry name" value="Metallo-dependent hydrolases"/>
    <property type="match status" value="1"/>
</dbReference>
<evidence type="ECO:0000313" key="10">
    <source>
        <dbReference type="Proteomes" id="UP000198943"/>
    </source>
</evidence>
<evidence type="ECO:0000256" key="1">
    <source>
        <dbReference type="ARBA" id="ARBA00006773"/>
    </source>
</evidence>
<dbReference type="NCBIfam" id="TIGR01178">
    <property type="entry name" value="ade"/>
    <property type="match status" value="1"/>
</dbReference>
<dbReference type="RefSeq" id="WP_093730318.1">
    <property type="nucleotide sequence ID" value="NZ_FMYW01000007.1"/>
</dbReference>
<dbReference type="InterPro" id="IPR006679">
    <property type="entry name" value="Adenine_deam"/>
</dbReference>
<dbReference type="PANTHER" id="PTHR11113">
    <property type="entry name" value="N-ACETYLGLUCOSAMINE-6-PHOSPHATE DEACETYLASE"/>
    <property type="match status" value="1"/>
</dbReference>
<keyword evidence="3 6" id="KW-0378">Hydrolase</keyword>
<sequence length="577" mass="63349">MDFWRASSLEDQIDVAAGRQEADLVLKGGHVFNVFLKTWEDADIAISGSKIVGIGNYTGKHILDVTGLYLTPGLMDAHVHFESSMLSPREMVKVLLLNGVTGAIADPHEITNVLGEKGFRFMLEETEGIPFSAYLMVPSCVPATDMDTSGARITPENMERLRNLSPRVLGLAEMMNFPGILSKLQGEMDKLKLFYKQKMDGHAPGISGKDLNAYVVSGITTEHECVTPAEALEKIKRGMYVFLREGSAAHNLVDLLPVLDKADNRRLCLCTDDRHADDLIEQGSINYLIDIGMSLGYEAEDLIPMATLNVAECYGLQQVGALAPGYQADIVAFEGLRPFQPIHVVKGGALVVKNRRLLWKSKPVLKMPGQSMNMPAVTKEDLRIPAKPGKRIRVIGISQTQLLTTKLHMEPAIRNGEAVSDTERDILKMAVFERHHNTGNVGLGFVYGFGLKRGAIATTVGHDSHNLSVVGTNDEDMVVAVNRLREIGGGLIIVSEGEVRATVPLAIAGLMSDRDAVVVNSQISQLEFWVKELGIPEEFSTFMILAFLSLPVIPELRLTDRGLVDVVRFEHVDLWCD</sequence>
<dbReference type="Pfam" id="PF01979">
    <property type="entry name" value="Amidohydro_1"/>
    <property type="match status" value="1"/>
</dbReference>
<evidence type="ECO:0000256" key="3">
    <source>
        <dbReference type="ARBA" id="ARBA00022801"/>
    </source>
</evidence>
<dbReference type="GO" id="GO:0000034">
    <property type="term" value="F:adenine deaminase activity"/>
    <property type="evidence" value="ECO:0007669"/>
    <property type="project" value="UniProtKB-UniRule"/>
</dbReference>
<dbReference type="EC" id="3.5.4.2" evidence="2 6"/>
<comment type="cofactor">
    <cofactor evidence="6">
        <name>Mn(2+)</name>
        <dbReference type="ChEBI" id="CHEBI:29035"/>
    </cofactor>
</comment>
<dbReference type="GO" id="GO:0006146">
    <property type="term" value="P:adenine catabolic process"/>
    <property type="evidence" value="ECO:0007669"/>
    <property type="project" value="InterPro"/>
</dbReference>
<dbReference type="CDD" id="cd01295">
    <property type="entry name" value="AdeC"/>
    <property type="match status" value="1"/>
</dbReference>
<evidence type="ECO:0000256" key="2">
    <source>
        <dbReference type="ARBA" id="ARBA00012782"/>
    </source>
</evidence>
<feature type="domain" description="Amidohydrolase-related" evidence="7">
    <location>
        <begin position="69"/>
        <end position="351"/>
    </location>
</feature>
<accession>A0A1G6LL84</accession>
<dbReference type="SUPFAM" id="SSF51338">
    <property type="entry name" value="Composite domain of metallo-dependent hydrolases"/>
    <property type="match status" value="1"/>
</dbReference>
<dbReference type="Gene3D" id="3.20.20.140">
    <property type="entry name" value="Metal-dependent hydrolases"/>
    <property type="match status" value="1"/>
</dbReference>
<proteinExistence type="inferred from homology"/>
<protein>
    <recommendedName>
        <fullName evidence="2 6">Adenine deaminase</fullName>
        <shortName evidence="6">Adenase</shortName>
        <shortName evidence="6">Adenine aminase</shortName>
        <ecNumber evidence="2 6">3.5.4.2</ecNumber>
    </recommendedName>
</protein>
<dbReference type="HAMAP" id="MF_01518">
    <property type="entry name" value="Adenine_deamin"/>
    <property type="match status" value="1"/>
</dbReference>
<organism evidence="9 10">
    <name type="scientific">Succiniclasticum ruminis</name>
    <dbReference type="NCBI Taxonomy" id="40841"/>
    <lineage>
        <taxon>Bacteria</taxon>
        <taxon>Bacillati</taxon>
        <taxon>Bacillota</taxon>
        <taxon>Negativicutes</taxon>
        <taxon>Acidaminococcales</taxon>
        <taxon>Acidaminococcaceae</taxon>
        <taxon>Succiniclasticum</taxon>
    </lineage>
</organism>
<dbReference type="OrthoDB" id="9775607at2"/>
<dbReference type="Gene3D" id="2.30.40.10">
    <property type="entry name" value="Urease, subunit C, domain 1"/>
    <property type="match status" value="1"/>
</dbReference>
<evidence type="ECO:0000259" key="7">
    <source>
        <dbReference type="Pfam" id="PF01979"/>
    </source>
</evidence>
<dbReference type="EMBL" id="FMYW01000007">
    <property type="protein sequence ID" value="SDC44068.1"/>
    <property type="molecule type" value="Genomic_DNA"/>
</dbReference>
<dbReference type="PANTHER" id="PTHR11113:SF2">
    <property type="entry name" value="ADENINE DEAMINASE"/>
    <property type="match status" value="1"/>
</dbReference>